<sequence length="59" mass="6283">MRVFAAVAAAVLALAASTASAKCDPSKWKPPVDGKYNTTSRIDPKKLNVHLIAHSHDDP</sequence>
<dbReference type="AlphaFoldDB" id="A0A8T1VZU5"/>
<feature type="chain" id="PRO_5035836963" description="Glycoside hydrolase family 38 N-terminal domain-containing protein" evidence="1">
    <location>
        <begin position="22"/>
        <end position="59"/>
    </location>
</feature>
<evidence type="ECO:0000313" key="2">
    <source>
        <dbReference type="EMBL" id="KAG7385430.1"/>
    </source>
</evidence>
<protein>
    <recommendedName>
        <fullName evidence="4">Glycoside hydrolase family 38 N-terminal domain-containing protein</fullName>
    </recommendedName>
</protein>
<accession>A0A8T1VZU5</accession>
<gene>
    <name evidence="2" type="ORF">PHYBOEH_009071</name>
</gene>
<organism evidence="2 3">
    <name type="scientific">Phytophthora boehmeriae</name>
    <dbReference type="NCBI Taxonomy" id="109152"/>
    <lineage>
        <taxon>Eukaryota</taxon>
        <taxon>Sar</taxon>
        <taxon>Stramenopiles</taxon>
        <taxon>Oomycota</taxon>
        <taxon>Peronosporomycetes</taxon>
        <taxon>Peronosporales</taxon>
        <taxon>Peronosporaceae</taxon>
        <taxon>Phytophthora</taxon>
    </lineage>
</organism>
<feature type="non-terminal residue" evidence="2">
    <location>
        <position position="59"/>
    </location>
</feature>
<reference evidence="2" key="1">
    <citation type="submission" date="2021-02" db="EMBL/GenBank/DDBJ databases">
        <authorList>
            <person name="Palmer J.M."/>
        </authorList>
    </citation>
    <scope>NUCLEOTIDE SEQUENCE</scope>
    <source>
        <strain evidence="2">SCRP23</strain>
    </source>
</reference>
<evidence type="ECO:0008006" key="4">
    <source>
        <dbReference type="Google" id="ProtNLM"/>
    </source>
</evidence>
<keyword evidence="3" id="KW-1185">Reference proteome</keyword>
<proteinExistence type="predicted"/>
<name>A0A8T1VZU5_9STRA</name>
<evidence type="ECO:0000256" key="1">
    <source>
        <dbReference type="SAM" id="SignalP"/>
    </source>
</evidence>
<dbReference type="EMBL" id="JAGDFL010000551">
    <property type="protein sequence ID" value="KAG7385430.1"/>
    <property type="molecule type" value="Genomic_DNA"/>
</dbReference>
<keyword evidence="1" id="KW-0732">Signal</keyword>
<evidence type="ECO:0000313" key="3">
    <source>
        <dbReference type="Proteomes" id="UP000693981"/>
    </source>
</evidence>
<comment type="caution">
    <text evidence="2">The sequence shown here is derived from an EMBL/GenBank/DDBJ whole genome shotgun (WGS) entry which is preliminary data.</text>
</comment>
<dbReference type="Proteomes" id="UP000693981">
    <property type="component" value="Unassembled WGS sequence"/>
</dbReference>
<dbReference type="OrthoDB" id="2016903at2759"/>
<feature type="signal peptide" evidence="1">
    <location>
        <begin position="1"/>
        <end position="21"/>
    </location>
</feature>